<feature type="non-terminal residue" evidence="4">
    <location>
        <position position="440"/>
    </location>
</feature>
<dbReference type="STRING" id="1460663.A0A177CJN3"/>
<keyword evidence="2" id="KW-0472">Membrane</keyword>
<dbReference type="InterPro" id="IPR021109">
    <property type="entry name" value="Peptidase_aspartic_dom_sf"/>
</dbReference>
<dbReference type="CDD" id="cd05471">
    <property type="entry name" value="pepsin_like"/>
    <property type="match status" value="1"/>
</dbReference>
<keyword evidence="2" id="KW-0812">Transmembrane</keyword>
<dbReference type="GO" id="GO:0000324">
    <property type="term" value="C:fungal-type vacuole"/>
    <property type="evidence" value="ECO:0007669"/>
    <property type="project" value="TreeGrafter"/>
</dbReference>
<dbReference type="GeneID" id="28757087"/>
<dbReference type="InterPro" id="IPR034164">
    <property type="entry name" value="Pepsin-like_dom"/>
</dbReference>
<dbReference type="GO" id="GO:0004190">
    <property type="term" value="F:aspartic-type endopeptidase activity"/>
    <property type="evidence" value="ECO:0007669"/>
    <property type="project" value="InterPro"/>
</dbReference>
<evidence type="ECO:0000313" key="4">
    <source>
        <dbReference type="EMBL" id="OAG07040.1"/>
    </source>
</evidence>
<sequence length="440" mass="47645">PEPYEVPPSQEWDGNDGSWSTFKLTIGAPPQEFRVLASTQSGQTIIVVPDGCIAGHDPSDCAESRGAQIFNSAQSPGFLTNTSSTWDLIGQYNIDLEERLGLNTTPGIFGYDMVGLGASGSNSVISVNSSLVGGVANMVYYMGHIPLGVTKSKFGSQSQAVDPLIQQLRKSTQIPSISFSYTAGAKYRLKSVTGQLIFGGYDPTRFEPNTNEFSFSFSADPSRLLTVGVDSVIATNSLKGTYSLSTSTHFSLIDSTTSMLWLPRDVCDAFEESFGLTYDPTTDLYLINTTMRDQLRARNPSVTFKLIDSLEGAATNFTSILLPYSAFDLQASYPYYENATNYFPIRRASNESQYTLGRTLLQEAYLIVDYERANFTLAQAAFPSPLPRASIVAIPPPDTQATASPSPSLSAGAKAGIAIGSLTLVSFLAALAFWFFRGRR</sequence>
<proteinExistence type="inferred from homology"/>
<evidence type="ECO:0000256" key="1">
    <source>
        <dbReference type="ARBA" id="ARBA00007447"/>
    </source>
</evidence>
<keyword evidence="4" id="KW-0645">Protease</keyword>
<accession>A0A177CJN3</accession>
<keyword evidence="4" id="KW-0378">Hydrolase</keyword>
<dbReference type="InParanoid" id="A0A177CJN3"/>
<dbReference type="RefSeq" id="XP_018037405.1">
    <property type="nucleotide sequence ID" value="XM_018173601.1"/>
</dbReference>
<dbReference type="InterPro" id="IPR033121">
    <property type="entry name" value="PEPTIDASE_A1"/>
</dbReference>
<dbReference type="OrthoDB" id="4074350at2759"/>
<reference evidence="4 5" key="1">
    <citation type="submission" date="2016-05" db="EMBL/GenBank/DDBJ databases">
        <title>Comparative analysis of secretome profiles of manganese(II)-oxidizing ascomycete fungi.</title>
        <authorList>
            <consortium name="DOE Joint Genome Institute"/>
            <person name="Zeiner C.A."/>
            <person name="Purvine S.O."/>
            <person name="Zink E.M."/>
            <person name="Wu S."/>
            <person name="Pasa-Tolic L."/>
            <person name="Chaput D.L."/>
            <person name="Haridas S."/>
            <person name="Grigoriev I.V."/>
            <person name="Santelli C.M."/>
            <person name="Hansel C.M."/>
        </authorList>
    </citation>
    <scope>NUCLEOTIDE SEQUENCE [LARGE SCALE GENOMIC DNA]</scope>
    <source>
        <strain evidence="4 5">AP3s5-JAC2a</strain>
    </source>
</reference>
<dbReference type="PROSITE" id="PS51767">
    <property type="entry name" value="PEPTIDASE_A1"/>
    <property type="match status" value="1"/>
</dbReference>
<dbReference type="SUPFAM" id="SSF50630">
    <property type="entry name" value="Acid proteases"/>
    <property type="match status" value="1"/>
</dbReference>
<feature type="domain" description="Peptidase A1" evidence="3">
    <location>
        <begin position="20"/>
        <end position="378"/>
    </location>
</feature>
<gene>
    <name evidence="4" type="ORF">CC84DRAFT_1062954</name>
</gene>
<feature type="non-terminal residue" evidence="4">
    <location>
        <position position="1"/>
    </location>
</feature>
<evidence type="ECO:0000313" key="5">
    <source>
        <dbReference type="Proteomes" id="UP000077069"/>
    </source>
</evidence>
<keyword evidence="2" id="KW-1133">Transmembrane helix</keyword>
<name>A0A177CJN3_9PLEO</name>
<dbReference type="GO" id="GO:0006508">
    <property type="term" value="P:proteolysis"/>
    <property type="evidence" value="ECO:0007669"/>
    <property type="project" value="UniProtKB-KW"/>
</dbReference>
<organism evidence="4 5">
    <name type="scientific">Paraphaeosphaeria sporulosa</name>
    <dbReference type="NCBI Taxonomy" id="1460663"/>
    <lineage>
        <taxon>Eukaryota</taxon>
        <taxon>Fungi</taxon>
        <taxon>Dikarya</taxon>
        <taxon>Ascomycota</taxon>
        <taxon>Pezizomycotina</taxon>
        <taxon>Dothideomycetes</taxon>
        <taxon>Pleosporomycetidae</taxon>
        <taxon>Pleosporales</taxon>
        <taxon>Massarineae</taxon>
        <taxon>Didymosphaeriaceae</taxon>
        <taxon>Paraphaeosphaeria</taxon>
    </lineage>
</organism>
<evidence type="ECO:0000256" key="2">
    <source>
        <dbReference type="SAM" id="Phobius"/>
    </source>
</evidence>
<dbReference type="PANTHER" id="PTHR47966:SF51">
    <property type="entry name" value="BETA-SITE APP-CLEAVING ENZYME, ISOFORM A-RELATED"/>
    <property type="match status" value="1"/>
</dbReference>
<dbReference type="PRINTS" id="PR00792">
    <property type="entry name" value="PEPSIN"/>
</dbReference>
<comment type="similarity">
    <text evidence="1">Belongs to the peptidase A1 family.</text>
</comment>
<evidence type="ECO:0000259" key="3">
    <source>
        <dbReference type="PROSITE" id="PS51767"/>
    </source>
</evidence>
<dbReference type="PANTHER" id="PTHR47966">
    <property type="entry name" value="BETA-SITE APP-CLEAVING ENZYME, ISOFORM A-RELATED"/>
    <property type="match status" value="1"/>
</dbReference>
<keyword evidence="5" id="KW-1185">Reference proteome</keyword>
<feature type="transmembrane region" description="Helical" evidence="2">
    <location>
        <begin position="415"/>
        <end position="436"/>
    </location>
</feature>
<dbReference type="InterPro" id="IPR001461">
    <property type="entry name" value="Aspartic_peptidase_A1"/>
</dbReference>
<dbReference type="Gene3D" id="2.40.70.10">
    <property type="entry name" value="Acid Proteases"/>
    <property type="match status" value="2"/>
</dbReference>
<dbReference type="Proteomes" id="UP000077069">
    <property type="component" value="Unassembled WGS sequence"/>
</dbReference>
<protein>
    <submittedName>
        <fullName evidence="4">Acid protease</fullName>
    </submittedName>
</protein>
<dbReference type="EMBL" id="KV441551">
    <property type="protein sequence ID" value="OAG07040.1"/>
    <property type="molecule type" value="Genomic_DNA"/>
</dbReference>
<dbReference type="Pfam" id="PF00026">
    <property type="entry name" value="Asp"/>
    <property type="match status" value="1"/>
</dbReference>
<dbReference type="AlphaFoldDB" id="A0A177CJN3"/>